<proteinExistence type="predicted"/>
<dbReference type="AlphaFoldDB" id="A0A9E6ZPT9"/>
<evidence type="ECO:0000313" key="1">
    <source>
        <dbReference type="EMBL" id="UOB18694.1"/>
    </source>
</evidence>
<gene>
    <name evidence="1" type="ORF">MQE35_05235</name>
</gene>
<reference evidence="1" key="1">
    <citation type="submission" date="2022-03" db="EMBL/GenBank/DDBJ databases">
        <title>Description of Abyssus ytuae gen. nov., sp. nov., a novel member of the family Flavobacteriaceae isolated from the sediment of Mariana Trench.</title>
        <authorList>
            <person name="Zhang J."/>
            <person name="Xu X."/>
        </authorList>
    </citation>
    <scope>NUCLEOTIDE SEQUENCE</scope>
    <source>
        <strain evidence="1">MT3330</strain>
    </source>
</reference>
<protein>
    <recommendedName>
        <fullName evidence="3">LVIVD repeat-containing protein</fullName>
    </recommendedName>
</protein>
<evidence type="ECO:0000313" key="2">
    <source>
        <dbReference type="Proteomes" id="UP000831290"/>
    </source>
</evidence>
<dbReference type="RefSeq" id="WP_255845311.1">
    <property type="nucleotide sequence ID" value="NZ_CP094358.1"/>
</dbReference>
<sequence>MKVKISLTTIVISLFFLSCDKDNENYEMVNVATPEVMNLTSFRESVVITTPSEIKQSGKIYVYGDLVLVNDVDEGIHIIDNSNPENPQKKAFIKILANKDMEVKGDYLYADSLMDLVVFDISDLNDIREVERLEDVFPQYIPIPFVENVIVDYGSTEVGADDVIIGWDIKEERRRISDDEYYTGGPEGPVFFEAVADASANSTGQGGSLARFKIVEDYLYAVDSHSINIFDLSSLQSPQSLGNIFAGFDIETIFNKGEHLFLGSMRGMYIYNISSPETPVLVSEFEHGTACDPVVVDNSYAYITLRAGNFCGALDSSLQIVDITNLQNPELVKSYPMDNPYGLGIKENLLFICDGASGLKVYNKSSVEELQLVNHFESITAYDVIPLADTLIMIGDNTLYQYKYENGEINLLSQFSLN</sequence>
<dbReference type="PROSITE" id="PS51257">
    <property type="entry name" value="PROKAR_LIPOPROTEIN"/>
    <property type="match status" value="1"/>
</dbReference>
<dbReference type="InterPro" id="IPR013211">
    <property type="entry name" value="LVIVD"/>
</dbReference>
<dbReference type="Proteomes" id="UP000831290">
    <property type="component" value="Chromosome"/>
</dbReference>
<dbReference type="KEGG" id="fbm:MQE35_05235"/>
<evidence type="ECO:0008006" key="3">
    <source>
        <dbReference type="Google" id="ProtNLM"/>
    </source>
</evidence>
<keyword evidence="2" id="KW-1185">Reference proteome</keyword>
<organism evidence="1 2">
    <name type="scientific">Abyssalbus ytuae</name>
    <dbReference type="NCBI Taxonomy" id="2926907"/>
    <lineage>
        <taxon>Bacteria</taxon>
        <taxon>Pseudomonadati</taxon>
        <taxon>Bacteroidota</taxon>
        <taxon>Flavobacteriia</taxon>
        <taxon>Flavobacteriales</taxon>
        <taxon>Flavobacteriaceae</taxon>
        <taxon>Abyssalbus</taxon>
    </lineage>
</organism>
<name>A0A9E6ZPT9_9FLAO</name>
<accession>A0A9E6ZPT9</accession>
<dbReference type="Pfam" id="PF08309">
    <property type="entry name" value="LVIVD"/>
    <property type="match status" value="3"/>
</dbReference>
<dbReference type="EMBL" id="CP094358">
    <property type="protein sequence ID" value="UOB18694.1"/>
    <property type="molecule type" value="Genomic_DNA"/>
</dbReference>
<dbReference type="SUPFAM" id="SSF101908">
    <property type="entry name" value="Putative isomerase YbhE"/>
    <property type="match status" value="1"/>
</dbReference>